<name>A0A845SJC4_9GAMM</name>
<dbReference type="AlphaFoldDB" id="A0A845SJC4"/>
<dbReference type="InterPro" id="IPR010854">
    <property type="entry name" value="YdgH/BhsA/McbA-like_dom"/>
</dbReference>
<dbReference type="NCBIfam" id="NF011433">
    <property type="entry name" value="PRK14864.1"/>
    <property type="match status" value="1"/>
</dbReference>
<evidence type="ECO:0000313" key="3">
    <source>
        <dbReference type="EMBL" id="NDL61435.1"/>
    </source>
</evidence>
<dbReference type="InterPro" id="IPR025543">
    <property type="entry name" value="Dodecin-like"/>
</dbReference>
<evidence type="ECO:0000256" key="1">
    <source>
        <dbReference type="ARBA" id="ARBA00022729"/>
    </source>
</evidence>
<feature type="domain" description="YdgH/BhsA/McbA-like" evidence="2">
    <location>
        <begin position="41"/>
        <end position="95"/>
    </location>
</feature>
<dbReference type="Gene3D" id="3.30.1660.10">
    <property type="entry name" value="Flavin-binding protein dodecin"/>
    <property type="match status" value="1"/>
</dbReference>
<dbReference type="EMBL" id="WUBS01000001">
    <property type="protein sequence ID" value="NDL61435.1"/>
    <property type="molecule type" value="Genomic_DNA"/>
</dbReference>
<reference evidence="3 4" key="2">
    <citation type="submission" date="2020-02" db="EMBL/GenBank/DDBJ databases">
        <title>The new genus of Enterobacteriales.</title>
        <authorList>
            <person name="Kim I.S."/>
        </authorList>
    </citation>
    <scope>NUCLEOTIDE SEQUENCE [LARGE SCALE GENOMIC DNA]</scope>
    <source>
        <strain evidence="3 4">SAP-6</strain>
    </source>
</reference>
<keyword evidence="4" id="KW-1185">Reference proteome</keyword>
<gene>
    <name evidence="3" type="primary">bsmA</name>
    <name evidence="3" type="ORF">GRH90_01440</name>
</gene>
<keyword evidence="1" id="KW-0732">Signal</keyword>
<dbReference type="InterPro" id="IPR036275">
    <property type="entry name" value="YdgH-like_sf"/>
</dbReference>
<protein>
    <submittedName>
        <fullName evidence="3">Biofilm peroxide resistance protein BsmA</fullName>
    </submittedName>
</protein>
<evidence type="ECO:0000313" key="4">
    <source>
        <dbReference type="Proteomes" id="UP000461443"/>
    </source>
</evidence>
<sequence length="95" mass="10227">MIIILSMMSAGCGVLEGKPVAPPAPTGQAQEISRDQAGTLTMIGRVSALERGSPMDAEDSIRAQANARRAGYYQIIMLSEDFSPGIWRAEAILYR</sequence>
<evidence type="ECO:0000259" key="2">
    <source>
        <dbReference type="Pfam" id="PF07338"/>
    </source>
</evidence>
<dbReference type="SUPFAM" id="SSF159871">
    <property type="entry name" value="YdgH-like"/>
    <property type="match status" value="1"/>
</dbReference>
<comment type="caution">
    <text evidence="3">The sequence shown here is derived from an EMBL/GenBank/DDBJ whole genome shotgun (WGS) entry which is preliminary data.</text>
</comment>
<reference evidence="3 4" key="1">
    <citation type="submission" date="2019-12" db="EMBL/GenBank/DDBJ databases">
        <authorList>
            <person name="Lee S.D."/>
        </authorList>
    </citation>
    <scope>NUCLEOTIDE SEQUENCE [LARGE SCALE GENOMIC DNA]</scope>
    <source>
        <strain evidence="3 4">SAP-6</strain>
    </source>
</reference>
<dbReference type="Proteomes" id="UP000461443">
    <property type="component" value="Unassembled WGS sequence"/>
</dbReference>
<proteinExistence type="predicted"/>
<accession>A0A845SJC4</accession>
<organism evidence="3 4">
    <name type="scientific">Acerihabitans arboris</name>
    <dbReference type="NCBI Taxonomy" id="2691583"/>
    <lineage>
        <taxon>Bacteria</taxon>
        <taxon>Pseudomonadati</taxon>
        <taxon>Pseudomonadota</taxon>
        <taxon>Gammaproteobacteria</taxon>
        <taxon>Enterobacterales</taxon>
        <taxon>Pectobacteriaceae</taxon>
        <taxon>Acerihabitans</taxon>
    </lineage>
</organism>
<dbReference type="Pfam" id="PF07338">
    <property type="entry name" value="YdgH_BhsA-like"/>
    <property type="match status" value="1"/>
</dbReference>